<proteinExistence type="predicted"/>
<dbReference type="Proteomes" id="UP001333818">
    <property type="component" value="Unassembled WGS sequence"/>
</dbReference>
<gene>
    <name evidence="1" type="ORF">V2H45_14250</name>
</gene>
<name>A0AAW9Q226_9CYAN</name>
<dbReference type="AlphaFoldDB" id="A0AAW9Q226"/>
<sequence>MDKNTVILADALSKGTGGKITIWSDQKTIFKGIVSTKGGSQSGDGGFVEVSGKQQLIFAGQVDTGATHGKLGTLLLDPTDIYIAPDDGDKDTYDVSDLVQTQGNVILSATNNVIIADNAYFVASIGTITLQADADLDGVGSVILNGTLSTGGRNIDISGANVNTSQIYSDSNTRSGFIKVTATNSTVTGDLISGSNGIGGSITVNSLGGSVTTRDIATSSTNRAGAIDIRANTSIQVGSVYSTSISSNGGTVFIQANDTITAGSIISSSTIGNAANVTLTSQNGNIDLRGNYISATSEQGNGAKVEVHAYGGSITDIGVLTTTTSGNGGRIILDALNDITGGGIVSNSFAKTAGNIDVTSTAGSINFGKNGVGANSKRGNAGKITLTAKSTTDNRTITTGLIDAGADGDGNGGTVTLTASGDINTSTIVTNSNGIGRSGNITLTSTAGKIDVTNDSPDTPQRVIFAGANGGNAGAVTLNAFGDIVTRTIFAGSNTGAGNTVRLTSQSGGIDTGDGYITTATNGGNGGNVILTAVKDIKVGSNIDANSTLSGKGGGITLTSSEGGITAQNVNTYSYAGAGGNVRFNAQLGIKVGNIDASANDNGNAGSVTLLAGDDIEALAIKANVSGNGTGIGNGGVVKLISQRGDVLTEYVRTDSAGAKGGNITLDSAKSVRATGSFTFEDISYSIFADGLTGNSSVNISYDKATLGQTIANFNVGDASINGTFGAIANNNYIFLPPSSQIVLPDSLNLGKLKILDNQSTITQLPDFYKPLQDLGNAVGNLTGNNDRNATIVLTPIAALNDDYQVPFDQIEVASKAWNAIFLILQSCRKFGVTDRAQIAYVLATAGYESRFGANNLTSYPGHNNLYEYPHGISLGQSPQDFFNNAYHDYLGNGAPSSGDVYRYRGRGYAQLTWKDNYQRFSNLFNVDLGHL</sequence>
<dbReference type="SUPFAM" id="SSF53955">
    <property type="entry name" value="Lysozyme-like"/>
    <property type="match status" value="1"/>
</dbReference>
<protein>
    <submittedName>
        <fullName evidence="1">Uncharacterized protein</fullName>
    </submittedName>
</protein>
<evidence type="ECO:0000313" key="1">
    <source>
        <dbReference type="EMBL" id="MEE3717899.1"/>
    </source>
</evidence>
<dbReference type="InterPro" id="IPR012334">
    <property type="entry name" value="Pectin_lyas_fold"/>
</dbReference>
<dbReference type="InterPro" id="IPR023346">
    <property type="entry name" value="Lysozyme-like_dom_sf"/>
</dbReference>
<reference evidence="1" key="1">
    <citation type="submission" date="2024-01" db="EMBL/GenBank/DDBJ databases">
        <title>Bank of Algae and Cyanobacteria of the Azores (BACA) strain genomes.</title>
        <authorList>
            <person name="Luz R."/>
            <person name="Cordeiro R."/>
            <person name="Fonseca A."/>
            <person name="Goncalves V."/>
        </authorList>
    </citation>
    <scope>NUCLEOTIDE SEQUENCE</scope>
    <source>
        <strain evidence="1">BACA0141</strain>
    </source>
</reference>
<dbReference type="EMBL" id="JAZBJZ010000057">
    <property type="protein sequence ID" value="MEE3717899.1"/>
    <property type="molecule type" value="Genomic_DNA"/>
</dbReference>
<accession>A0AAW9Q226</accession>
<dbReference type="Gene3D" id="2.160.20.10">
    <property type="entry name" value="Single-stranded right-handed beta-helix, Pectin lyase-like"/>
    <property type="match status" value="2"/>
</dbReference>
<organism evidence="1 2">
    <name type="scientific">Tumidithrix elongata BACA0141</name>
    <dbReference type="NCBI Taxonomy" id="2716417"/>
    <lineage>
        <taxon>Bacteria</taxon>
        <taxon>Bacillati</taxon>
        <taxon>Cyanobacteriota</taxon>
        <taxon>Cyanophyceae</taxon>
        <taxon>Pseudanabaenales</taxon>
        <taxon>Pseudanabaenaceae</taxon>
        <taxon>Tumidithrix</taxon>
        <taxon>Tumidithrix elongata</taxon>
    </lineage>
</organism>
<keyword evidence="2" id="KW-1185">Reference proteome</keyword>
<dbReference type="Gene3D" id="1.10.530.10">
    <property type="match status" value="1"/>
</dbReference>
<dbReference type="RefSeq" id="WP_330484329.1">
    <property type="nucleotide sequence ID" value="NZ_JAZBJZ010000057.1"/>
</dbReference>
<evidence type="ECO:0000313" key="2">
    <source>
        <dbReference type="Proteomes" id="UP001333818"/>
    </source>
</evidence>
<comment type="caution">
    <text evidence="1">The sequence shown here is derived from an EMBL/GenBank/DDBJ whole genome shotgun (WGS) entry which is preliminary data.</text>
</comment>